<dbReference type="SUPFAM" id="SSF56954">
    <property type="entry name" value="Outer membrane efflux proteins (OEP)"/>
    <property type="match status" value="1"/>
</dbReference>
<reference key="2">
    <citation type="submission" date="2011-05" db="EMBL/GenBank/DDBJ databases">
        <title>Complete genome sequence of the aerobic marine methanotroph Methylomonas methanica MC09.</title>
        <authorList>
            <person name="Boden R."/>
            <person name="Cunliffe M."/>
            <person name="Scanlan J."/>
            <person name="Moussard H."/>
            <person name="Kits K.D."/>
            <person name="Klotz M."/>
            <person name="Jetten M."/>
            <person name="Vuilleumier S."/>
            <person name="Han J."/>
            <person name="Peters L."/>
            <person name="Mikhailova N."/>
            <person name="Teshima H."/>
            <person name="Tapia R."/>
            <person name="Kyrpides N."/>
            <person name="Ivanova N."/>
            <person name="Pagani I."/>
            <person name="Cheng J.-F."/>
            <person name="Goodwin L."/>
            <person name="Han C."/>
            <person name="Hauser L."/>
            <person name="Land M."/>
            <person name="Lapidus A."/>
            <person name="Lucas S."/>
            <person name="Pitluck S."/>
            <person name="Woyke T."/>
            <person name="Stein L.Y."/>
            <person name="Murrell C."/>
        </authorList>
    </citation>
    <scope>NUCLEOTIDE SEQUENCE</scope>
    <source>
        <strain>MC09</strain>
    </source>
</reference>
<dbReference type="PROSITE" id="PS51257">
    <property type="entry name" value="PROKAR_LIPOPROTEIN"/>
    <property type="match status" value="1"/>
</dbReference>
<evidence type="ECO:0000256" key="2">
    <source>
        <dbReference type="RuleBase" id="RU362097"/>
    </source>
</evidence>
<dbReference type="EMBL" id="CP002738">
    <property type="protein sequence ID" value="AEG00082.1"/>
    <property type="molecule type" value="Genomic_DNA"/>
</dbReference>
<dbReference type="RefSeq" id="WP_013818335.1">
    <property type="nucleotide sequence ID" value="NC_015572.1"/>
</dbReference>
<organism evidence="3 4">
    <name type="scientific">Methylomonas methanica (strain DSM 25384 / MC09)</name>
    <dbReference type="NCBI Taxonomy" id="857087"/>
    <lineage>
        <taxon>Bacteria</taxon>
        <taxon>Pseudomonadati</taxon>
        <taxon>Pseudomonadota</taxon>
        <taxon>Gammaproteobacteria</taxon>
        <taxon>Methylococcales</taxon>
        <taxon>Methylococcaceae</taxon>
        <taxon>Methylomonas</taxon>
    </lineage>
</organism>
<name>G0A1M1_METMM</name>
<evidence type="ECO:0000256" key="1">
    <source>
        <dbReference type="ARBA" id="ARBA00007613"/>
    </source>
</evidence>
<dbReference type="InterPro" id="IPR003423">
    <property type="entry name" value="OMP_efflux"/>
</dbReference>
<dbReference type="GO" id="GO:0015562">
    <property type="term" value="F:efflux transmembrane transporter activity"/>
    <property type="evidence" value="ECO:0007669"/>
    <property type="project" value="InterPro"/>
</dbReference>
<dbReference type="AlphaFoldDB" id="G0A1M1"/>
<dbReference type="eggNOG" id="COG1538">
    <property type="taxonomic scope" value="Bacteria"/>
</dbReference>
<comment type="similarity">
    <text evidence="1 2">Belongs to the outer membrane factor (OMF) (TC 1.B.17) family.</text>
</comment>
<keyword evidence="2" id="KW-1134">Transmembrane beta strand</keyword>
<comment type="subcellular location">
    <subcellularLocation>
        <location evidence="2">Cell outer membrane</location>
        <topology evidence="2">Lipid-anchor</topology>
    </subcellularLocation>
</comment>
<accession>G0A1M1</accession>
<keyword evidence="2 3" id="KW-0449">Lipoprotein</keyword>
<dbReference type="Gene3D" id="2.20.200.10">
    <property type="entry name" value="Outer membrane efflux proteins (OEP)"/>
    <property type="match status" value="1"/>
</dbReference>
<sequence>MAKTRIHGFTPYPVRHASWLLLSLALSGCMRGPAVDLAPDYQATQFVVPDSWHGASPFVQASPADAELRADWWTLFNDPILNQLEQQAMAANPDLQAAAERFVQARDTMMKIRSRLLPQIGIEFGASRNKQSDNSLFRAPGEPNYDSSVASGGIASWEPDFWSEIRNAARAQTYRAEQKAADFALARLSLQAEIASDYFSLRGLDAQNATYKASIDYYKQSLDIVKTQFNGGIASDLDVARAEYLLHSTEAKLLDIQAQRQVMEHAIAILVNRAPAAFQIAPVDELRLANFKMPAQLPSTLLERRPDIAGMERHMAQANREIGIARAAFFPKVTFQAGGGFEDKGIDMIKLASSLWSYGSSVSLPIFDGGFRRAQLQQSWSAYRETEDLYRSTVLNAFREVENGLSQSRLFSEQVQTQEAAVGAALKSQNLSMELFRGGLNSSLDLIYAQVNTLEARITAVEIKTALLKSSVALIRALGGGWNRNQLPADEQIQPFEPLQYSGLDKPAPAGNIDVDTGNSGVFTDLTKGGN</sequence>
<keyword evidence="2" id="KW-0472">Membrane</keyword>
<proteinExistence type="inferred from homology"/>
<gene>
    <name evidence="3" type="ordered locus">Metme_1663</name>
</gene>
<dbReference type="GO" id="GO:0009279">
    <property type="term" value="C:cell outer membrane"/>
    <property type="evidence" value="ECO:0007669"/>
    <property type="project" value="UniProtKB-SubCell"/>
</dbReference>
<evidence type="ECO:0000313" key="4">
    <source>
        <dbReference type="Proteomes" id="UP000008888"/>
    </source>
</evidence>
<dbReference type="Proteomes" id="UP000008888">
    <property type="component" value="Chromosome"/>
</dbReference>
<reference evidence="3 4" key="1">
    <citation type="journal article" date="2011" name="J. Bacteriol.">
        <title>Complete Genome Sequence of the Aerobic Marine Methanotroph Methylomonas methanica MC09.</title>
        <authorList>
            <person name="Boden R."/>
            <person name="Cunliffe M."/>
            <person name="Scanlan J."/>
            <person name="Moussard H."/>
            <person name="Kits K.D."/>
            <person name="Klotz M.G."/>
            <person name="Jetten M.S."/>
            <person name="Vuilleumier S."/>
            <person name="Han J."/>
            <person name="Peters L."/>
            <person name="Mikhailova N."/>
            <person name="Teshima H."/>
            <person name="Tapia R."/>
            <person name="Kyrpides N."/>
            <person name="Ivanova N."/>
            <person name="Pagani I."/>
            <person name="Cheng J.F."/>
            <person name="Goodwin L."/>
            <person name="Han C."/>
            <person name="Hauser L."/>
            <person name="Land M.L."/>
            <person name="Lapidus A."/>
            <person name="Lucas S."/>
            <person name="Pitluck S."/>
            <person name="Woyke T."/>
            <person name="Stein L."/>
            <person name="Murrell J.C."/>
        </authorList>
    </citation>
    <scope>NUCLEOTIDE SEQUENCE [LARGE SCALE GENOMIC DNA]</scope>
    <source>
        <strain evidence="3 4">MC09</strain>
    </source>
</reference>
<dbReference type="Gene3D" id="1.20.1600.10">
    <property type="entry name" value="Outer membrane efflux proteins (OEP)"/>
    <property type="match status" value="1"/>
</dbReference>
<keyword evidence="2" id="KW-0564">Palmitate</keyword>
<keyword evidence="2" id="KW-0812">Transmembrane</keyword>
<dbReference type="Pfam" id="PF02321">
    <property type="entry name" value="OEP"/>
    <property type="match status" value="2"/>
</dbReference>
<dbReference type="OrthoDB" id="9770517at2"/>
<protein>
    <submittedName>
        <fullName evidence="3">RND efflux system, outer membrane lipoprotein, NodT family</fullName>
    </submittedName>
</protein>
<dbReference type="PANTHER" id="PTHR30203">
    <property type="entry name" value="OUTER MEMBRANE CATION EFFLUX PROTEIN"/>
    <property type="match status" value="1"/>
</dbReference>
<dbReference type="HOGENOM" id="CLU_012817_13_1_6"/>
<keyword evidence="4" id="KW-1185">Reference proteome</keyword>
<dbReference type="InterPro" id="IPR010131">
    <property type="entry name" value="MdtP/NodT-like"/>
</dbReference>
<reference evidence="4" key="3">
    <citation type="submission" date="2011-05" db="EMBL/GenBank/DDBJ databases">
        <title>Complete sequence of Methylomonas methanica MC09.</title>
        <authorList>
            <consortium name="US DOE Joint Genome Institute"/>
            <person name="Lucas S."/>
            <person name="Han J."/>
            <person name="Lapidus A."/>
            <person name="Cheng J.-F."/>
            <person name="Goodwin L."/>
            <person name="Pitluck S."/>
            <person name="Peters L."/>
            <person name="Mikhailova N."/>
            <person name="Teshima H."/>
            <person name="Han C."/>
            <person name="Tapia R."/>
            <person name="Land M."/>
            <person name="Hauser L."/>
            <person name="Kyrpides N."/>
            <person name="Ivanova N."/>
            <person name="Pagani I."/>
            <person name="Stein L."/>
            <person name="Woyke T."/>
        </authorList>
    </citation>
    <scope>NUCLEOTIDE SEQUENCE [LARGE SCALE GENOMIC DNA]</scope>
    <source>
        <strain evidence="4">MC09</strain>
    </source>
</reference>
<dbReference type="NCBIfam" id="TIGR01845">
    <property type="entry name" value="outer_NodT"/>
    <property type="match status" value="1"/>
</dbReference>
<dbReference type="PANTHER" id="PTHR30203:SF33">
    <property type="entry name" value="BLR4455 PROTEIN"/>
    <property type="match status" value="1"/>
</dbReference>
<evidence type="ECO:0000313" key="3">
    <source>
        <dbReference type="EMBL" id="AEG00082.1"/>
    </source>
</evidence>
<dbReference type="STRING" id="857087.Metme_1663"/>
<dbReference type="KEGG" id="mmt:Metme_1663"/>